<feature type="region of interest" description="Disordered" evidence="7">
    <location>
        <begin position="93"/>
        <end position="133"/>
    </location>
</feature>
<dbReference type="RefSeq" id="XP_016473899.1">
    <property type="nucleotide sequence ID" value="XM_016618413.1"/>
</dbReference>
<dbReference type="AlphaFoldDB" id="A0A1S4ABB1"/>
<dbReference type="PANTHER" id="PTHR31003:SF16">
    <property type="entry name" value="TRANSCRIPTION FACTOR HHO2"/>
    <property type="match status" value="1"/>
</dbReference>
<dbReference type="InterPro" id="IPR044787">
    <property type="entry name" value="HHO5-like"/>
</dbReference>
<dbReference type="NCBIfam" id="TIGR01557">
    <property type="entry name" value="myb_SHAQKYF"/>
    <property type="match status" value="1"/>
</dbReference>
<keyword evidence="6" id="KW-0175">Coiled coil</keyword>
<reference evidence="9" key="1">
    <citation type="journal article" date="2014" name="Nat. Commun.">
        <title>The tobacco genome sequence and its comparison with those of tomato and potato.</title>
        <authorList>
            <person name="Sierro N."/>
            <person name="Battey J.N."/>
            <person name="Ouadi S."/>
            <person name="Bakaher N."/>
            <person name="Bovet L."/>
            <person name="Willig A."/>
            <person name="Goepfert S."/>
            <person name="Peitsch M.C."/>
            <person name="Ivanov N.V."/>
        </authorList>
    </citation>
    <scope>NUCLEOTIDE SEQUENCE [LARGE SCALE GENOMIC DNA]</scope>
</reference>
<dbReference type="PANTHER" id="PTHR31003">
    <property type="entry name" value="MYB FAMILY TRANSCRIPTION FACTOR"/>
    <property type="match status" value="1"/>
</dbReference>
<dbReference type="Pfam" id="PF00249">
    <property type="entry name" value="Myb_DNA-binding"/>
    <property type="match status" value="1"/>
</dbReference>
<dbReference type="Pfam" id="PF26575">
    <property type="entry name" value="HHO5_N"/>
    <property type="match status" value="1"/>
</dbReference>
<feature type="compositionally biased region" description="Low complexity" evidence="7">
    <location>
        <begin position="381"/>
        <end position="400"/>
    </location>
</feature>
<dbReference type="OMA" id="GQTQRKQ"/>
<dbReference type="OrthoDB" id="1908613at2759"/>
<keyword evidence="9" id="KW-1185">Reference proteome</keyword>
<feature type="compositionally biased region" description="Low complexity" evidence="7">
    <location>
        <begin position="198"/>
        <end position="213"/>
    </location>
</feature>
<organism evidence="9 10">
    <name type="scientific">Nicotiana tabacum</name>
    <name type="common">Common tobacco</name>
    <dbReference type="NCBI Taxonomy" id="4097"/>
    <lineage>
        <taxon>Eukaryota</taxon>
        <taxon>Viridiplantae</taxon>
        <taxon>Streptophyta</taxon>
        <taxon>Embryophyta</taxon>
        <taxon>Tracheophyta</taxon>
        <taxon>Spermatophyta</taxon>
        <taxon>Magnoliopsida</taxon>
        <taxon>eudicotyledons</taxon>
        <taxon>Gunneridae</taxon>
        <taxon>Pentapetalae</taxon>
        <taxon>asterids</taxon>
        <taxon>lamiids</taxon>
        <taxon>Solanales</taxon>
        <taxon>Solanaceae</taxon>
        <taxon>Nicotianoideae</taxon>
        <taxon>Nicotianeae</taxon>
        <taxon>Nicotiana</taxon>
    </lineage>
</organism>
<feature type="region of interest" description="Disordered" evidence="7">
    <location>
        <begin position="346"/>
        <end position="400"/>
    </location>
</feature>
<gene>
    <name evidence="10" type="primary">LOC107795737</name>
</gene>
<protein>
    <submittedName>
        <fullName evidence="10">Transcription factor HHO3</fullName>
    </submittedName>
    <submittedName>
        <fullName evidence="10">Two-component response regulator-like APRR2</fullName>
    </submittedName>
</protein>
<dbReference type="InterPro" id="IPR006447">
    <property type="entry name" value="Myb_dom_plants"/>
</dbReference>
<name>A0A1S4ABB1_TOBAC</name>
<dbReference type="PROSITE" id="PS51294">
    <property type="entry name" value="HTH_MYB"/>
    <property type="match status" value="1"/>
</dbReference>
<keyword evidence="3" id="KW-0238">DNA-binding</keyword>
<dbReference type="RefSeq" id="XP_016473899.1">
    <property type="nucleotide sequence ID" value="XM_016618413.2"/>
</dbReference>
<feature type="coiled-coil region" evidence="6">
    <location>
        <begin position="7"/>
        <end position="37"/>
    </location>
</feature>
<keyword evidence="4" id="KW-0804">Transcription</keyword>
<feature type="domain" description="HTH myb-type" evidence="8">
    <location>
        <begin position="221"/>
        <end position="281"/>
    </location>
</feature>
<evidence type="ECO:0000256" key="3">
    <source>
        <dbReference type="ARBA" id="ARBA00023125"/>
    </source>
</evidence>
<dbReference type="InterPro" id="IPR009057">
    <property type="entry name" value="Homeodomain-like_sf"/>
</dbReference>
<dbReference type="STRING" id="4097.A0A1S4ABB1"/>
<evidence type="ECO:0000256" key="2">
    <source>
        <dbReference type="ARBA" id="ARBA00023015"/>
    </source>
</evidence>
<evidence type="ECO:0000313" key="10">
    <source>
        <dbReference type="RefSeq" id="XP_016473899.1"/>
    </source>
</evidence>
<dbReference type="GO" id="GO:0003700">
    <property type="term" value="F:DNA-binding transcription factor activity"/>
    <property type="evidence" value="ECO:0007669"/>
    <property type="project" value="InterPro"/>
</dbReference>
<evidence type="ECO:0000256" key="6">
    <source>
        <dbReference type="SAM" id="Coils"/>
    </source>
</evidence>
<dbReference type="GeneID" id="107795737"/>
<reference evidence="10" key="2">
    <citation type="submission" date="2025-08" db="UniProtKB">
        <authorList>
            <consortium name="RefSeq"/>
        </authorList>
    </citation>
    <scope>IDENTIFICATION</scope>
    <source>
        <tissue evidence="10">Leaf</tissue>
    </source>
</reference>
<feature type="region of interest" description="Disordered" evidence="7">
    <location>
        <begin position="143"/>
        <end position="162"/>
    </location>
</feature>
<comment type="subcellular location">
    <subcellularLocation>
        <location evidence="1">Nucleus</location>
    </subcellularLocation>
</comment>
<dbReference type="InterPro" id="IPR017930">
    <property type="entry name" value="Myb_dom"/>
</dbReference>
<evidence type="ECO:0000256" key="7">
    <source>
        <dbReference type="SAM" id="MobiDB-lite"/>
    </source>
</evidence>
<dbReference type="FunFam" id="1.10.10.60:FF:000002">
    <property type="entry name" value="Myb family transcription factor"/>
    <property type="match status" value="1"/>
</dbReference>
<feature type="region of interest" description="Disordered" evidence="7">
    <location>
        <begin position="198"/>
        <end position="228"/>
    </location>
</feature>
<evidence type="ECO:0000256" key="1">
    <source>
        <dbReference type="ARBA" id="ARBA00004123"/>
    </source>
</evidence>
<sequence>MMINNHENNYTEKMQRCQQYIDALEEERNKIQVFSRELPLCLELVTQAIDTYKQQLSGTTTEYNLNAQSDVECSEEHTSSDVPILEEFIPLKRTFSHENEEEDEDERESHKSKTYNISDTSCSKDNKNSDKSCKKSDWLRSVQLWNNNPTPDPTPKEELKPKKVAVVEVKKNGSGGAFHPFKKEKSAPAAIEPPTSAVVSAAAASSTAETGSGSKKEEKDEKRKQRRCWSPELHRRFLQALQQLGGSHVATPKQIRELMKVDGLTNDEVKSHLQKYRLHTRRPSPSSIHNNNQQPPQFVVVGGIWVPPPEYAAMAAAAPSASGEASGVANSNGIYAPIATLPKGPIHDVSGGTLKQRQHNNKPSRSSEHGSGSHSDGGGVHSNSPATSSSTHTTTASPVY</sequence>
<evidence type="ECO:0000313" key="9">
    <source>
        <dbReference type="Proteomes" id="UP000790787"/>
    </source>
</evidence>
<feature type="compositionally biased region" description="Basic and acidic residues" evidence="7">
    <location>
        <begin position="214"/>
        <end position="223"/>
    </location>
</feature>
<evidence type="ECO:0000256" key="4">
    <source>
        <dbReference type="ARBA" id="ARBA00023163"/>
    </source>
</evidence>
<evidence type="ECO:0000259" key="8">
    <source>
        <dbReference type="PROSITE" id="PS51294"/>
    </source>
</evidence>
<dbReference type="Proteomes" id="UP000790787">
    <property type="component" value="Chromosome 24"/>
</dbReference>
<dbReference type="GO" id="GO:0005634">
    <property type="term" value="C:nucleus"/>
    <property type="evidence" value="ECO:0007669"/>
    <property type="project" value="UniProtKB-SubCell"/>
</dbReference>
<dbReference type="PaxDb" id="4097-A0A1S4ABB1"/>
<feature type="compositionally biased region" description="Basic and acidic residues" evidence="7">
    <location>
        <begin position="122"/>
        <end position="133"/>
    </location>
</feature>
<dbReference type="Gene3D" id="1.10.10.60">
    <property type="entry name" value="Homeodomain-like"/>
    <property type="match status" value="1"/>
</dbReference>
<dbReference type="KEGG" id="nta:107795737"/>
<dbReference type="SMR" id="A0A1S4ABB1"/>
<proteinExistence type="predicted"/>
<keyword evidence="5" id="KW-0539">Nucleus</keyword>
<dbReference type="InterPro" id="IPR058673">
    <property type="entry name" value="HHO5-like_N"/>
</dbReference>
<dbReference type="GO" id="GO:0000976">
    <property type="term" value="F:transcription cis-regulatory region binding"/>
    <property type="evidence" value="ECO:0007669"/>
    <property type="project" value="UniProtKB-ARBA"/>
</dbReference>
<dbReference type="InterPro" id="IPR001005">
    <property type="entry name" value="SANT/Myb"/>
</dbReference>
<accession>A0A1S4ABB1</accession>
<evidence type="ECO:0000256" key="5">
    <source>
        <dbReference type="ARBA" id="ARBA00023242"/>
    </source>
</evidence>
<dbReference type="GO" id="GO:0010597">
    <property type="term" value="P:green leaf volatile biosynthetic process"/>
    <property type="evidence" value="ECO:0007669"/>
    <property type="project" value="UniProtKB-ARBA"/>
</dbReference>
<keyword evidence="2" id="KW-0805">Transcription regulation</keyword>
<dbReference type="SUPFAM" id="SSF46689">
    <property type="entry name" value="Homeodomain-like"/>
    <property type="match status" value="1"/>
</dbReference>